<dbReference type="SUPFAM" id="SSF52777">
    <property type="entry name" value="CoA-dependent acyltransferases"/>
    <property type="match status" value="1"/>
</dbReference>
<dbReference type="Gene3D" id="3.30.559.10">
    <property type="entry name" value="Chloramphenicol acetyltransferase-like domain"/>
    <property type="match status" value="1"/>
</dbReference>
<proteinExistence type="predicted"/>
<evidence type="ECO:0000256" key="1">
    <source>
        <dbReference type="PIRSR" id="PIRSR000440-1"/>
    </source>
</evidence>
<dbReference type="OrthoDB" id="9801766at2"/>
<feature type="active site" description="Proton acceptor" evidence="1">
    <location>
        <position position="198"/>
    </location>
</feature>
<comment type="caution">
    <text evidence="2">The sequence shown here is derived from an EMBL/GenBank/DDBJ whole genome shotgun (WGS) entry which is preliminary data.</text>
</comment>
<dbReference type="Pfam" id="PF00302">
    <property type="entry name" value="CAT"/>
    <property type="match status" value="1"/>
</dbReference>
<accession>A0A4U0PCC4</accession>
<reference evidence="2 3" key="1">
    <citation type="submission" date="2019-04" db="EMBL/GenBank/DDBJ databases">
        <title>Chitiniphilus eburnea sp. nov., a novel chitinolytic bacterium isolated from aquaculture sludge.</title>
        <authorList>
            <person name="Sheng M."/>
        </authorList>
    </citation>
    <scope>NUCLEOTIDE SEQUENCE [LARGE SCALE GENOMIC DNA]</scope>
    <source>
        <strain evidence="2 3">HX-2-15</strain>
    </source>
</reference>
<name>A0A4U0PCC4_9NEIS</name>
<evidence type="ECO:0000313" key="2">
    <source>
        <dbReference type="EMBL" id="TJZ64602.1"/>
    </source>
</evidence>
<evidence type="ECO:0000313" key="3">
    <source>
        <dbReference type="Proteomes" id="UP000310016"/>
    </source>
</evidence>
<dbReference type="EMBL" id="SUMF01000044">
    <property type="protein sequence ID" value="TJZ64602.1"/>
    <property type="molecule type" value="Genomic_DNA"/>
</dbReference>
<dbReference type="PANTHER" id="PTHR38474:SF2">
    <property type="entry name" value="CHLORAMPHENICOL ACETYLTRANSFERASE"/>
    <property type="match status" value="1"/>
</dbReference>
<keyword evidence="3" id="KW-1185">Reference proteome</keyword>
<dbReference type="InterPro" id="IPR001707">
    <property type="entry name" value="Cmp_AcTrfase"/>
</dbReference>
<dbReference type="PIRSF" id="PIRSF000440">
    <property type="entry name" value="CAT"/>
    <property type="match status" value="1"/>
</dbReference>
<dbReference type="PANTHER" id="PTHR38474">
    <property type="entry name" value="SLR0299 PROTEIN"/>
    <property type="match status" value="1"/>
</dbReference>
<keyword evidence="2" id="KW-0808">Transferase</keyword>
<dbReference type="Proteomes" id="UP000310016">
    <property type="component" value="Unassembled WGS sequence"/>
</dbReference>
<dbReference type="InterPro" id="IPR023213">
    <property type="entry name" value="CAT-like_dom_sf"/>
</dbReference>
<organism evidence="2 3">
    <name type="scientific">Chitiniphilus eburneus</name>
    <dbReference type="NCBI Taxonomy" id="2571148"/>
    <lineage>
        <taxon>Bacteria</taxon>
        <taxon>Pseudomonadati</taxon>
        <taxon>Pseudomonadota</taxon>
        <taxon>Betaproteobacteria</taxon>
        <taxon>Neisseriales</taxon>
        <taxon>Chitinibacteraceae</taxon>
        <taxon>Chitiniphilus</taxon>
    </lineage>
</organism>
<gene>
    <name evidence="2" type="ORF">FAZ21_18950</name>
</gene>
<dbReference type="AlphaFoldDB" id="A0A4U0PCC4"/>
<protein>
    <submittedName>
        <fullName evidence="2">Type A chloramphenicol O-acetyltransferase</fullName>
    </submittedName>
</protein>
<sequence length="229" mass="25673">MPAMPIPAPLFTPIDLATWPRREIFERFNGSRRCTYDIAAQIDVTALLHACRARGARFFPAITAALCRVINGHLEFRSELDEHGTLGYWNVLHPLYTLFNPADQTFTHALTEYGDDTADFCARMQADMARYQGSAALYPQQPLPRNLFAITTLPWVSFTSISYHAYDDGSYMIPFATLGKYFEQEGRTVLPVSVQFHHAVCDGYHAGLFFTALQQAVLDLADWVAQGAG</sequence>
<dbReference type="SMART" id="SM01059">
    <property type="entry name" value="CAT"/>
    <property type="match status" value="1"/>
</dbReference>
<dbReference type="GO" id="GO:0008811">
    <property type="term" value="F:chloramphenicol O-acetyltransferase activity"/>
    <property type="evidence" value="ECO:0007669"/>
    <property type="project" value="InterPro"/>
</dbReference>